<organism evidence="1 2">
    <name type="scientific">Tuber borchii</name>
    <name type="common">White truffle</name>
    <dbReference type="NCBI Taxonomy" id="42251"/>
    <lineage>
        <taxon>Eukaryota</taxon>
        <taxon>Fungi</taxon>
        <taxon>Dikarya</taxon>
        <taxon>Ascomycota</taxon>
        <taxon>Pezizomycotina</taxon>
        <taxon>Pezizomycetes</taxon>
        <taxon>Pezizales</taxon>
        <taxon>Tuberaceae</taxon>
        <taxon>Tuber</taxon>
    </lineage>
</organism>
<dbReference type="EMBL" id="NESQ01000017">
    <property type="protein sequence ID" value="PUU83078.1"/>
    <property type="molecule type" value="Genomic_DNA"/>
</dbReference>
<comment type="caution">
    <text evidence="1">The sequence shown here is derived from an EMBL/GenBank/DDBJ whole genome shotgun (WGS) entry which is preliminary data.</text>
</comment>
<reference evidence="1 2" key="1">
    <citation type="submission" date="2017-04" db="EMBL/GenBank/DDBJ databases">
        <title>Draft genome sequence of Tuber borchii Vittad., a whitish edible truffle.</title>
        <authorList>
            <consortium name="DOE Joint Genome Institute"/>
            <person name="Murat C."/>
            <person name="Kuo A."/>
            <person name="Barry K.W."/>
            <person name="Clum A."/>
            <person name="Dockter R.B."/>
            <person name="Fauchery L."/>
            <person name="Iotti M."/>
            <person name="Kohler A."/>
            <person name="Labutti K."/>
            <person name="Lindquist E.A."/>
            <person name="Lipzen A."/>
            <person name="Ohm R.A."/>
            <person name="Wang M."/>
            <person name="Grigoriev I.V."/>
            <person name="Zambonelli A."/>
            <person name="Martin F.M."/>
        </authorList>
    </citation>
    <scope>NUCLEOTIDE SEQUENCE [LARGE SCALE GENOMIC DNA]</scope>
    <source>
        <strain evidence="1 2">Tbo3840</strain>
    </source>
</reference>
<proteinExistence type="predicted"/>
<evidence type="ECO:0000313" key="2">
    <source>
        <dbReference type="Proteomes" id="UP000244722"/>
    </source>
</evidence>
<dbReference type="AlphaFoldDB" id="A0A2T7A5T9"/>
<accession>A0A2T7A5T9</accession>
<name>A0A2T7A5T9_TUBBO</name>
<keyword evidence="2" id="KW-1185">Reference proteome</keyword>
<protein>
    <submittedName>
        <fullName evidence="1">Uncharacterized protein</fullName>
    </submittedName>
</protein>
<dbReference type="Proteomes" id="UP000244722">
    <property type="component" value="Unassembled WGS sequence"/>
</dbReference>
<evidence type="ECO:0000313" key="1">
    <source>
        <dbReference type="EMBL" id="PUU83078.1"/>
    </source>
</evidence>
<gene>
    <name evidence="1" type="ORF">B9Z19DRAFT_1073371</name>
</gene>
<sequence>MRTGSSSHKILIPAFGYFHAFTYAPIREIFIISFLSCLCLLQPSVLGESDEKRPAMAIGFETRH</sequence>